<dbReference type="Gramene" id="mRNA:HanXRQr2_Chr07g0309281">
    <property type="protein sequence ID" value="CDS:HanXRQr2_Chr07g0309281.1"/>
    <property type="gene ID" value="HanXRQr2_Chr07g0309281"/>
</dbReference>
<evidence type="ECO:0000256" key="1">
    <source>
        <dbReference type="ARBA" id="ARBA00006643"/>
    </source>
</evidence>
<dbReference type="FunFam" id="1.25.40.10:FF:003116">
    <property type="entry name" value="Uncharacterized protein"/>
    <property type="match status" value="1"/>
</dbReference>
<feature type="repeat" description="PPR" evidence="3">
    <location>
        <begin position="278"/>
        <end position="312"/>
    </location>
</feature>
<feature type="repeat" description="PPR" evidence="3">
    <location>
        <begin position="379"/>
        <end position="413"/>
    </location>
</feature>
<proteinExistence type="inferred from homology"/>
<evidence type="ECO:0000259" key="4">
    <source>
        <dbReference type="Pfam" id="PF14432"/>
    </source>
</evidence>
<dbReference type="InterPro" id="IPR032867">
    <property type="entry name" value="DYW_dom"/>
</dbReference>
<dbReference type="AlphaFoldDB" id="A0A9K3NGQ7"/>
<dbReference type="Pfam" id="PF14432">
    <property type="entry name" value="DYW_deaminase"/>
    <property type="match status" value="1"/>
</dbReference>
<name>A0A9K3NGQ7_HELAN</name>
<dbReference type="Proteomes" id="UP000215914">
    <property type="component" value="Unassembled WGS sequence"/>
</dbReference>
<comment type="similarity">
    <text evidence="1">Belongs to the PPR family. PCMP-H subfamily.</text>
</comment>
<dbReference type="Pfam" id="PF13041">
    <property type="entry name" value="PPR_2"/>
    <property type="match status" value="2"/>
</dbReference>
<dbReference type="PROSITE" id="PS51375">
    <property type="entry name" value="PPR"/>
    <property type="match status" value="5"/>
</dbReference>
<reference evidence="5" key="2">
    <citation type="submission" date="2020-06" db="EMBL/GenBank/DDBJ databases">
        <title>Helianthus annuus Genome sequencing and assembly Release 2.</title>
        <authorList>
            <person name="Gouzy J."/>
            <person name="Langlade N."/>
            <person name="Munos S."/>
        </authorList>
    </citation>
    <scope>NUCLEOTIDE SEQUENCE</scope>
    <source>
        <tissue evidence="5">Leaves</tissue>
    </source>
</reference>
<dbReference type="GO" id="GO:0009451">
    <property type="term" value="P:RNA modification"/>
    <property type="evidence" value="ECO:0007669"/>
    <property type="project" value="InterPro"/>
</dbReference>
<dbReference type="InterPro" id="IPR011990">
    <property type="entry name" value="TPR-like_helical_dom_sf"/>
</dbReference>
<dbReference type="FunFam" id="1.25.40.10:FF:000031">
    <property type="entry name" value="Pentatricopeptide repeat-containing protein mitochondrial"/>
    <property type="match status" value="1"/>
</dbReference>
<gene>
    <name evidence="5" type="ORF">HanXRQr2_Chr07g0309281</name>
</gene>
<accession>A0A9K3NGQ7</accession>
<dbReference type="PANTHER" id="PTHR47926">
    <property type="entry name" value="PENTATRICOPEPTIDE REPEAT-CONTAINING PROTEIN"/>
    <property type="match status" value="1"/>
</dbReference>
<evidence type="ECO:0000256" key="3">
    <source>
        <dbReference type="PROSITE-ProRule" id="PRU00708"/>
    </source>
</evidence>
<comment type="caution">
    <text evidence="5">The sequence shown here is derived from an EMBL/GenBank/DDBJ whole genome shotgun (WGS) entry which is preliminary data.</text>
</comment>
<evidence type="ECO:0000313" key="5">
    <source>
        <dbReference type="EMBL" id="KAF5799852.1"/>
    </source>
</evidence>
<dbReference type="Pfam" id="PF01535">
    <property type="entry name" value="PPR"/>
    <property type="match status" value="6"/>
</dbReference>
<protein>
    <submittedName>
        <fullName evidence="5">Tetratricopeptide-like helical domain superfamily, DYW domain-containing protein</fullName>
    </submittedName>
</protein>
<dbReference type="SUPFAM" id="SSF48452">
    <property type="entry name" value="TPR-like"/>
    <property type="match status" value="1"/>
</dbReference>
<evidence type="ECO:0000313" key="6">
    <source>
        <dbReference type="Proteomes" id="UP000215914"/>
    </source>
</evidence>
<feature type="repeat" description="PPR" evidence="3">
    <location>
        <begin position="142"/>
        <end position="176"/>
    </location>
</feature>
<dbReference type="InterPro" id="IPR046960">
    <property type="entry name" value="PPR_At4g14850-like_plant"/>
</dbReference>
<sequence>MLPRLPSNLPAQLSFKLIKTYCESGDLTRAHQLFDKMPDPDLRSWTVLISAYTRRGCANEAINLYTRLRDREIQPDKFVLLSFVKACATYGDLIEAQRAHKDATAFGFHQDLVLGNAMIDMFGKCKFLEGAKRVFNELRFRDVISWTSVCSCYVSCGKPGLGIQAFREMVLDGVRPNSVSVSSILPACSELKCLNLGREIHGFVVRNGVTENMFISSALVDMYATCLRIKQAELVFNRMVNRDIVSHNVMISAYFENGEPAKALATFERMKVERSKLNYASWNAVICGCLQAGRTQQALELLSEMQHAGFNPNQITLTAVLTACTNLESLRGGKEIHGFIFRHGFLNDTTALTALIFMYAKCGKLEISRKVFEMISRKDTVAWNTMIYANSMHGNGIEALALFNEMLNAGVKPNPVTFTGVLSGCSHSRLVDEGLFIFNSMRRVHMIEPDSEHHSCVVDILSRAGRLEEAYQFIQNMVIEPTPSAWGALLGACRVYKNVDLARIAANRLFEIEPHNAGNYVLLSNIFVNAKLWGEASETRKSMRDKGITKEPGCSWVRVKNKVHTFVAGDKSNEHSDDIYTFLSNTSEKIRQAGYLPDTDFVLQDLDCEEKEDTLCNHSEKLAVAFGLLNLSGESSITVFKNLRICGDCHNAIKFMAKISGVTIVVRDSLRFHHFRNGHCSCKDFW</sequence>
<organism evidence="5 6">
    <name type="scientific">Helianthus annuus</name>
    <name type="common">Common sunflower</name>
    <dbReference type="NCBI Taxonomy" id="4232"/>
    <lineage>
        <taxon>Eukaryota</taxon>
        <taxon>Viridiplantae</taxon>
        <taxon>Streptophyta</taxon>
        <taxon>Embryophyta</taxon>
        <taxon>Tracheophyta</taxon>
        <taxon>Spermatophyta</taxon>
        <taxon>Magnoliopsida</taxon>
        <taxon>eudicotyledons</taxon>
        <taxon>Gunneridae</taxon>
        <taxon>Pentapetalae</taxon>
        <taxon>asterids</taxon>
        <taxon>campanulids</taxon>
        <taxon>Asterales</taxon>
        <taxon>Asteraceae</taxon>
        <taxon>Asteroideae</taxon>
        <taxon>Heliantheae alliance</taxon>
        <taxon>Heliantheae</taxon>
        <taxon>Helianthus</taxon>
    </lineage>
</organism>
<dbReference type="Pfam" id="PF20431">
    <property type="entry name" value="E_motif"/>
    <property type="match status" value="1"/>
</dbReference>
<dbReference type="EMBL" id="MNCJ02000322">
    <property type="protein sequence ID" value="KAF5799852.1"/>
    <property type="molecule type" value="Genomic_DNA"/>
</dbReference>
<keyword evidence="2" id="KW-0677">Repeat</keyword>
<dbReference type="GO" id="GO:0008270">
    <property type="term" value="F:zinc ion binding"/>
    <property type="evidence" value="ECO:0007669"/>
    <property type="project" value="InterPro"/>
</dbReference>
<dbReference type="NCBIfam" id="TIGR00756">
    <property type="entry name" value="PPR"/>
    <property type="match status" value="4"/>
</dbReference>
<dbReference type="FunFam" id="1.25.40.10:FF:000366">
    <property type="entry name" value="Pentatricopeptide (PPR) repeat-containing protein"/>
    <property type="match status" value="1"/>
</dbReference>
<feature type="repeat" description="PPR" evidence="3">
    <location>
        <begin position="41"/>
        <end position="75"/>
    </location>
</feature>
<dbReference type="Gene3D" id="1.25.40.10">
    <property type="entry name" value="Tetratricopeptide repeat domain"/>
    <property type="match status" value="4"/>
</dbReference>
<keyword evidence="6" id="KW-1185">Reference proteome</keyword>
<feature type="domain" description="DYW" evidence="4">
    <location>
        <begin position="594"/>
        <end position="686"/>
    </location>
</feature>
<dbReference type="InterPro" id="IPR046848">
    <property type="entry name" value="E_motif"/>
</dbReference>
<dbReference type="InterPro" id="IPR002885">
    <property type="entry name" value="PPR_rpt"/>
</dbReference>
<dbReference type="GO" id="GO:0003723">
    <property type="term" value="F:RNA binding"/>
    <property type="evidence" value="ECO:0007669"/>
    <property type="project" value="InterPro"/>
</dbReference>
<evidence type="ECO:0000256" key="2">
    <source>
        <dbReference type="ARBA" id="ARBA00022737"/>
    </source>
</evidence>
<feature type="repeat" description="PPR" evidence="3">
    <location>
        <begin position="243"/>
        <end position="277"/>
    </location>
</feature>
<dbReference type="OrthoDB" id="428658at2759"/>
<dbReference type="PANTHER" id="PTHR47926:SF426">
    <property type="entry name" value="TETRATRICOPEPTIDE-LIKE HELICAL DOMAIN SUPERFAMILY, DYW DOMAIN-CONTAINING PROTEIN"/>
    <property type="match status" value="1"/>
</dbReference>
<reference evidence="5" key="1">
    <citation type="journal article" date="2017" name="Nature">
        <title>The sunflower genome provides insights into oil metabolism, flowering and Asterid evolution.</title>
        <authorList>
            <person name="Badouin H."/>
            <person name="Gouzy J."/>
            <person name="Grassa C.J."/>
            <person name="Murat F."/>
            <person name="Staton S.E."/>
            <person name="Cottret L."/>
            <person name="Lelandais-Briere C."/>
            <person name="Owens G.L."/>
            <person name="Carrere S."/>
            <person name="Mayjonade B."/>
            <person name="Legrand L."/>
            <person name="Gill N."/>
            <person name="Kane N.C."/>
            <person name="Bowers J.E."/>
            <person name="Hubner S."/>
            <person name="Bellec A."/>
            <person name="Berard A."/>
            <person name="Berges H."/>
            <person name="Blanchet N."/>
            <person name="Boniface M.C."/>
            <person name="Brunel D."/>
            <person name="Catrice O."/>
            <person name="Chaidir N."/>
            <person name="Claudel C."/>
            <person name="Donnadieu C."/>
            <person name="Faraut T."/>
            <person name="Fievet G."/>
            <person name="Helmstetter N."/>
            <person name="King M."/>
            <person name="Knapp S.J."/>
            <person name="Lai Z."/>
            <person name="Le Paslier M.C."/>
            <person name="Lippi Y."/>
            <person name="Lorenzon L."/>
            <person name="Mandel J.R."/>
            <person name="Marage G."/>
            <person name="Marchand G."/>
            <person name="Marquand E."/>
            <person name="Bret-Mestries E."/>
            <person name="Morien E."/>
            <person name="Nambeesan S."/>
            <person name="Nguyen T."/>
            <person name="Pegot-Espagnet P."/>
            <person name="Pouilly N."/>
            <person name="Raftis F."/>
            <person name="Sallet E."/>
            <person name="Schiex T."/>
            <person name="Thomas J."/>
            <person name="Vandecasteele C."/>
            <person name="Vares D."/>
            <person name="Vear F."/>
            <person name="Vautrin S."/>
            <person name="Crespi M."/>
            <person name="Mangin B."/>
            <person name="Burke J.M."/>
            <person name="Salse J."/>
            <person name="Munos S."/>
            <person name="Vincourt P."/>
            <person name="Rieseberg L.H."/>
            <person name="Langlade N.B."/>
        </authorList>
    </citation>
    <scope>NUCLEOTIDE SEQUENCE</scope>
    <source>
        <tissue evidence="5">Leaves</tissue>
    </source>
</reference>